<evidence type="ECO:0000313" key="2">
    <source>
        <dbReference type="Proteomes" id="UP000559256"/>
    </source>
</evidence>
<evidence type="ECO:0000313" key="1">
    <source>
        <dbReference type="EMBL" id="KAF5337615.1"/>
    </source>
</evidence>
<accession>A0A8H5FHN7</accession>
<dbReference type="Proteomes" id="UP000559256">
    <property type="component" value="Unassembled WGS sequence"/>
</dbReference>
<dbReference type="InterPro" id="IPR029058">
    <property type="entry name" value="AB_hydrolase_fold"/>
</dbReference>
<dbReference type="Gene3D" id="3.40.50.1820">
    <property type="entry name" value="alpha/beta hydrolase"/>
    <property type="match status" value="1"/>
</dbReference>
<reference evidence="1 2" key="1">
    <citation type="journal article" date="2020" name="ISME J.">
        <title>Uncovering the hidden diversity of litter-decomposition mechanisms in mushroom-forming fungi.</title>
        <authorList>
            <person name="Floudas D."/>
            <person name="Bentzer J."/>
            <person name="Ahren D."/>
            <person name="Johansson T."/>
            <person name="Persson P."/>
            <person name="Tunlid A."/>
        </authorList>
    </citation>
    <scope>NUCLEOTIDE SEQUENCE [LARGE SCALE GENOMIC DNA]</scope>
    <source>
        <strain evidence="1 2">CBS 291.85</strain>
    </source>
</reference>
<keyword evidence="2" id="KW-1185">Reference proteome</keyword>
<comment type="caution">
    <text evidence="1">The sequence shown here is derived from an EMBL/GenBank/DDBJ whole genome shotgun (WGS) entry which is preliminary data.</text>
</comment>
<evidence type="ECO:0008006" key="3">
    <source>
        <dbReference type="Google" id="ProtNLM"/>
    </source>
</evidence>
<dbReference type="OrthoDB" id="5311491at2759"/>
<organism evidence="1 2">
    <name type="scientific">Tetrapyrgos nigripes</name>
    <dbReference type="NCBI Taxonomy" id="182062"/>
    <lineage>
        <taxon>Eukaryota</taxon>
        <taxon>Fungi</taxon>
        <taxon>Dikarya</taxon>
        <taxon>Basidiomycota</taxon>
        <taxon>Agaricomycotina</taxon>
        <taxon>Agaricomycetes</taxon>
        <taxon>Agaricomycetidae</taxon>
        <taxon>Agaricales</taxon>
        <taxon>Marasmiineae</taxon>
        <taxon>Marasmiaceae</taxon>
        <taxon>Tetrapyrgos</taxon>
    </lineage>
</organism>
<name>A0A8H5FHN7_9AGAR</name>
<gene>
    <name evidence="1" type="ORF">D9758_014920</name>
</gene>
<protein>
    <recommendedName>
        <fullName evidence="3">AB hydrolase-1 domain-containing protein</fullName>
    </recommendedName>
</protein>
<dbReference type="AlphaFoldDB" id="A0A8H5FHN7"/>
<dbReference type="EMBL" id="JAACJM010000213">
    <property type="protein sequence ID" value="KAF5337615.1"/>
    <property type="molecule type" value="Genomic_DNA"/>
</dbReference>
<dbReference type="SUPFAM" id="SSF53474">
    <property type="entry name" value="alpha/beta-Hydrolases"/>
    <property type="match status" value="1"/>
</dbReference>
<sequence>MSYLSKTYSLPEQIEIFFRDSGPPVGSKNYTTLLIFHGNAFTGGKVLISKTFPPLLHCTRTLFTDADAEADDLTNGRRDFLDRNAVLIAHFLKCFIEEESIPTIDEEREGGVALLGWSMGTPTATSFFAHHDLLSSDDYEFLSKYVKNLIVYDSPAHYLGYQHVPPVKGAYNPFNHPDNKDKSVEEVYDEFALWASSYFDHDLEAGVQGWDFRKYTDRRTISTWTEEEMERIYRPANAMRVDNRLSSQPMVNTLRTMTVEALFDENTVIKCFPEASVAYITCDRSPWNILWGTMELRKEYAEHAERGEKIRPVKFIDVKGENHFLFWDDPQKFLRVLREKAIS</sequence>
<proteinExistence type="predicted"/>